<dbReference type="InterPro" id="IPR001138">
    <property type="entry name" value="Zn2Cys6_DnaBD"/>
</dbReference>
<proteinExistence type="predicted"/>
<dbReference type="GO" id="GO:0000981">
    <property type="term" value="F:DNA-binding transcription factor activity, RNA polymerase II-specific"/>
    <property type="evidence" value="ECO:0007669"/>
    <property type="project" value="InterPro"/>
</dbReference>
<sequence>MSDALDIRWHNRSPGACKHCKKLKMRCEFPPEGNTCKRCKAGGHQCIVEGRKPRNAPK</sequence>
<dbReference type="AlphaFoldDB" id="A0A5C3PMF0"/>
<gene>
    <name evidence="2" type="ORF">K466DRAFT_644287</name>
</gene>
<dbReference type="SUPFAM" id="SSF57701">
    <property type="entry name" value="Zn2/Cys6 DNA-binding domain"/>
    <property type="match status" value="1"/>
</dbReference>
<dbReference type="GO" id="GO:0008270">
    <property type="term" value="F:zinc ion binding"/>
    <property type="evidence" value="ECO:0007669"/>
    <property type="project" value="InterPro"/>
</dbReference>
<dbReference type="InParanoid" id="A0A5C3PMF0"/>
<dbReference type="SMART" id="SM00066">
    <property type="entry name" value="GAL4"/>
    <property type="match status" value="1"/>
</dbReference>
<dbReference type="InterPro" id="IPR036864">
    <property type="entry name" value="Zn2-C6_fun-type_DNA-bd_sf"/>
</dbReference>
<evidence type="ECO:0000313" key="2">
    <source>
        <dbReference type="EMBL" id="TFK90696.1"/>
    </source>
</evidence>
<protein>
    <recommendedName>
        <fullName evidence="1">Zn(2)-C6 fungal-type domain-containing protein</fullName>
    </recommendedName>
</protein>
<evidence type="ECO:0000259" key="1">
    <source>
        <dbReference type="PROSITE" id="PS00463"/>
    </source>
</evidence>
<dbReference type="Proteomes" id="UP000308197">
    <property type="component" value="Unassembled WGS sequence"/>
</dbReference>
<dbReference type="EMBL" id="ML211038">
    <property type="protein sequence ID" value="TFK90696.1"/>
    <property type="molecule type" value="Genomic_DNA"/>
</dbReference>
<dbReference type="Pfam" id="PF00172">
    <property type="entry name" value="Zn_clus"/>
    <property type="match status" value="1"/>
</dbReference>
<keyword evidence="3" id="KW-1185">Reference proteome</keyword>
<organism evidence="2 3">
    <name type="scientific">Polyporus arcularius HHB13444</name>
    <dbReference type="NCBI Taxonomy" id="1314778"/>
    <lineage>
        <taxon>Eukaryota</taxon>
        <taxon>Fungi</taxon>
        <taxon>Dikarya</taxon>
        <taxon>Basidiomycota</taxon>
        <taxon>Agaricomycotina</taxon>
        <taxon>Agaricomycetes</taxon>
        <taxon>Polyporales</taxon>
        <taxon>Polyporaceae</taxon>
        <taxon>Polyporus</taxon>
    </lineage>
</organism>
<dbReference type="STRING" id="1314778.A0A5C3PMF0"/>
<reference evidence="2 3" key="1">
    <citation type="journal article" date="2019" name="Nat. Ecol. Evol.">
        <title>Megaphylogeny resolves global patterns of mushroom evolution.</title>
        <authorList>
            <person name="Varga T."/>
            <person name="Krizsan K."/>
            <person name="Foldi C."/>
            <person name="Dima B."/>
            <person name="Sanchez-Garcia M."/>
            <person name="Sanchez-Ramirez S."/>
            <person name="Szollosi G.J."/>
            <person name="Szarkandi J.G."/>
            <person name="Papp V."/>
            <person name="Albert L."/>
            <person name="Andreopoulos W."/>
            <person name="Angelini C."/>
            <person name="Antonin V."/>
            <person name="Barry K.W."/>
            <person name="Bougher N.L."/>
            <person name="Buchanan P."/>
            <person name="Buyck B."/>
            <person name="Bense V."/>
            <person name="Catcheside P."/>
            <person name="Chovatia M."/>
            <person name="Cooper J."/>
            <person name="Damon W."/>
            <person name="Desjardin D."/>
            <person name="Finy P."/>
            <person name="Geml J."/>
            <person name="Haridas S."/>
            <person name="Hughes K."/>
            <person name="Justo A."/>
            <person name="Karasinski D."/>
            <person name="Kautmanova I."/>
            <person name="Kiss B."/>
            <person name="Kocsube S."/>
            <person name="Kotiranta H."/>
            <person name="LaButti K.M."/>
            <person name="Lechner B.E."/>
            <person name="Liimatainen K."/>
            <person name="Lipzen A."/>
            <person name="Lukacs Z."/>
            <person name="Mihaltcheva S."/>
            <person name="Morgado L.N."/>
            <person name="Niskanen T."/>
            <person name="Noordeloos M.E."/>
            <person name="Ohm R.A."/>
            <person name="Ortiz-Santana B."/>
            <person name="Ovrebo C."/>
            <person name="Racz N."/>
            <person name="Riley R."/>
            <person name="Savchenko A."/>
            <person name="Shiryaev A."/>
            <person name="Soop K."/>
            <person name="Spirin V."/>
            <person name="Szebenyi C."/>
            <person name="Tomsovsky M."/>
            <person name="Tulloss R.E."/>
            <person name="Uehling J."/>
            <person name="Grigoriev I.V."/>
            <person name="Vagvolgyi C."/>
            <person name="Papp T."/>
            <person name="Martin F.M."/>
            <person name="Miettinen O."/>
            <person name="Hibbett D.S."/>
            <person name="Nagy L.G."/>
        </authorList>
    </citation>
    <scope>NUCLEOTIDE SEQUENCE [LARGE SCALE GENOMIC DNA]</scope>
    <source>
        <strain evidence="2 3">HHB13444</strain>
    </source>
</reference>
<accession>A0A5C3PMF0</accession>
<evidence type="ECO:0000313" key="3">
    <source>
        <dbReference type="Proteomes" id="UP000308197"/>
    </source>
</evidence>
<dbReference type="Gene3D" id="4.10.240.10">
    <property type="entry name" value="Zn(2)-C6 fungal-type DNA-binding domain"/>
    <property type="match status" value="1"/>
</dbReference>
<dbReference type="PROSITE" id="PS00463">
    <property type="entry name" value="ZN2_CY6_FUNGAL_1"/>
    <property type="match status" value="1"/>
</dbReference>
<name>A0A5C3PMF0_9APHY</name>
<feature type="domain" description="Zn(2)-C6 fungal-type" evidence="1">
    <location>
        <begin position="16"/>
        <end position="46"/>
    </location>
</feature>